<dbReference type="PANTHER" id="PTHR36180:SF2">
    <property type="entry name" value="BRO FAMILY PROTEIN"/>
    <property type="match status" value="1"/>
</dbReference>
<dbReference type="Pfam" id="PF02498">
    <property type="entry name" value="Bro-N"/>
    <property type="match status" value="1"/>
</dbReference>
<dbReference type="RefSeq" id="WP_196474706.1">
    <property type="nucleotide sequence ID" value="NZ_JACFYX020000006.1"/>
</dbReference>
<protein>
    <submittedName>
        <fullName evidence="2">Bro-N domain-containing protein</fullName>
    </submittedName>
</protein>
<dbReference type="SMART" id="SM01040">
    <property type="entry name" value="Bro-N"/>
    <property type="match status" value="1"/>
</dbReference>
<organism evidence="2 3">
    <name type="scientific">Pseudomonas chaetocerotis</name>
    <dbReference type="NCBI Taxonomy" id="2758695"/>
    <lineage>
        <taxon>Bacteria</taxon>
        <taxon>Pseudomonadati</taxon>
        <taxon>Pseudomonadota</taxon>
        <taxon>Gammaproteobacteria</taxon>
        <taxon>Pseudomonadales</taxon>
        <taxon>Pseudomonadaceae</taxon>
        <taxon>Pseudomonas</taxon>
    </lineage>
</organism>
<evidence type="ECO:0000259" key="1">
    <source>
        <dbReference type="PROSITE" id="PS51750"/>
    </source>
</evidence>
<reference evidence="2" key="1">
    <citation type="submission" date="2020-07" db="EMBL/GenBank/DDBJ databases">
        <title>Pseudomonas chaetoceroseae sp. nov., a new member of the Pseudomonas oleovorans group isolated from a culture of Chaetoceros calcitrans.</title>
        <authorList>
            <person name="Girard L."/>
            <person name="Lood C."/>
            <person name="De Mot R."/>
            <person name="Baudart J."/>
        </authorList>
    </citation>
    <scope>NUCLEOTIDE SEQUENCE</scope>
    <source>
        <strain evidence="2">536</strain>
    </source>
</reference>
<dbReference type="EMBL" id="JACFYX010000006">
    <property type="protein sequence ID" value="MBG0835176.1"/>
    <property type="molecule type" value="Genomic_DNA"/>
</dbReference>
<feature type="domain" description="Bro-N" evidence="1">
    <location>
        <begin position="2"/>
        <end position="108"/>
    </location>
</feature>
<proteinExistence type="predicted"/>
<name>A0A931CWD3_9PSED</name>
<gene>
    <name evidence="2" type="ORF">H3221_08630</name>
</gene>
<dbReference type="Proteomes" id="UP000596932">
    <property type="component" value="Unassembled WGS sequence"/>
</dbReference>
<dbReference type="PROSITE" id="PS51750">
    <property type="entry name" value="BRO_N"/>
    <property type="match status" value="1"/>
</dbReference>
<dbReference type="PANTHER" id="PTHR36180">
    <property type="entry name" value="DNA-BINDING PROTEIN-RELATED-RELATED"/>
    <property type="match status" value="1"/>
</dbReference>
<keyword evidence="3" id="KW-1185">Reference proteome</keyword>
<dbReference type="AlphaFoldDB" id="A0A931CWD3"/>
<sequence>MEDALSPIVLMRHNRPLRGVLIDRQPWVCARDFARLLGHRHPERICRLMDADQVQTVHFQLASGQLETVEVLSESGLYRALWRFSHPENRHLRRWLSHVALPALRDSAARADHEPSRCLMAWDNQQVNLLEWQGELWIALGELPRFHRQARPAPREPQSWLARWWRGRFRAGAPGKW</sequence>
<evidence type="ECO:0000313" key="3">
    <source>
        <dbReference type="Proteomes" id="UP000596932"/>
    </source>
</evidence>
<evidence type="ECO:0000313" key="2">
    <source>
        <dbReference type="EMBL" id="MBG0835176.1"/>
    </source>
</evidence>
<dbReference type="InterPro" id="IPR003497">
    <property type="entry name" value="BRO_N_domain"/>
</dbReference>
<comment type="caution">
    <text evidence="2">The sequence shown here is derived from an EMBL/GenBank/DDBJ whole genome shotgun (WGS) entry which is preliminary data.</text>
</comment>
<accession>A0A931CWD3</accession>